<dbReference type="EMBL" id="JAANYQ010000012">
    <property type="protein sequence ID" value="KAF4121514.1"/>
    <property type="molecule type" value="Genomic_DNA"/>
</dbReference>
<proteinExistence type="predicted"/>
<gene>
    <name evidence="1" type="ORF">GMORB2_1921</name>
</gene>
<dbReference type="Proteomes" id="UP000749293">
    <property type="component" value="Unassembled WGS sequence"/>
</dbReference>
<reference evidence="1" key="1">
    <citation type="submission" date="2020-03" db="EMBL/GenBank/DDBJ databases">
        <title>Site-based positive gene gene selection in Geosmithia morbida across the United States reveals a broad range of putative effectors and factors for local host and environmental adapation.</title>
        <authorList>
            <person name="Onufrak A."/>
            <person name="Murdoch R.W."/>
            <person name="Gazis R."/>
            <person name="Huff M."/>
            <person name="Staton M."/>
            <person name="Klingeman W."/>
            <person name="Hadziabdic D."/>
        </authorList>
    </citation>
    <scope>NUCLEOTIDE SEQUENCE</scope>
    <source>
        <strain evidence="1">1262</strain>
    </source>
</reference>
<comment type="caution">
    <text evidence="1">The sequence shown here is derived from an EMBL/GenBank/DDBJ whole genome shotgun (WGS) entry which is preliminary data.</text>
</comment>
<evidence type="ECO:0000313" key="1">
    <source>
        <dbReference type="EMBL" id="KAF4121514.1"/>
    </source>
</evidence>
<sequence>MAAPALHARNTPLVASPILPMPPLHPRAVLIRYPSSCAEDRLGGGSSCPAAEVSVPRRFLWS</sequence>
<organism evidence="1 2">
    <name type="scientific">Geosmithia morbida</name>
    <dbReference type="NCBI Taxonomy" id="1094350"/>
    <lineage>
        <taxon>Eukaryota</taxon>
        <taxon>Fungi</taxon>
        <taxon>Dikarya</taxon>
        <taxon>Ascomycota</taxon>
        <taxon>Pezizomycotina</taxon>
        <taxon>Sordariomycetes</taxon>
        <taxon>Hypocreomycetidae</taxon>
        <taxon>Hypocreales</taxon>
        <taxon>Bionectriaceae</taxon>
        <taxon>Geosmithia</taxon>
    </lineage>
</organism>
<dbReference type="AlphaFoldDB" id="A0A9P4YV08"/>
<dbReference type="RefSeq" id="XP_035320166.1">
    <property type="nucleotide sequence ID" value="XM_035463902.1"/>
</dbReference>
<dbReference type="GeneID" id="55968151"/>
<name>A0A9P4YV08_9HYPO</name>
<evidence type="ECO:0000313" key="2">
    <source>
        <dbReference type="Proteomes" id="UP000749293"/>
    </source>
</evidence>
<keyword evidence="2" id="KW-1185">Reference proteome</keyword>
<protein>
    <submittedName>
        <fullName evidence="1">Uncharacterized protein</fullName>
    </submittedName>
</protein>
<accession>A0A9P4YV08</accession>